<dbReference type="OrthoDB" id="5421247at2759"/>
<accession>A0A8H7AWM0</accession>
<organism evidence="1 2">
    <name type="scientific">Endocarpon pusillum</name>
    <dbReference type="NCBI Taxonomy" id="364733"/>
    <lineage>
        <taxon>Eukaryota</taxon>
        <taxon>Fungi</taxon>
        <taxon>Dikarya</taxon>
        <taxon>Ascomycota</taxon>
        <taxon>Pezizomycotina</taxon>
        <taxon>Eurotiomycetes</taxon>
        <taxon>Chaetothyriomycetidae</taxon>
        <taxon>Verrucariales</taxon>
        <taxon>Verrucariaceae</taxon>
        <taxon>Endocarpon</taxon>
    </lineage>
</organism>
<dbReference type="AlphaFoldDB" id="A0A8H7AWM0"/>
<comment type="caution">
    <text evidence="1">The sequence shown here is derived from an EMBL/GenBank/DDBJ whole genome shotgun (WGS) entry which is preliminary data.</text>
</comment>
<reference evidence="1" key="1">
    <citation type="submission" date="2020-02" db="EMBL/GenBank/DDBJ databases">
        <authorList>
            <person name="Palmer J.M."/>
        </authorList>
    </citation>
    <scope>NUCLEOTIDE SEQUENCE</scope>
    <source>
        <strain evidence="1">EPUS1.4</strain>
        <tissue evidence="1">Thallus</tissue>
    </source>
</reference>
<dbReference type="EMBL" id="JAACFV010000012">
    <property type="protein sequence ID" value="KAF7512465.1"/>
    <property type="molecule type" value="Genomic_DNA"/>
</dbReference>
<evidence type="ECO:0000313" key="1">
    <source>
        <dbReference type="EMBL" id="KAF7512465.1"/>
    </source>
</evidence>
<proteinExistence type="predicted"/>
<evidence type="ECO:0000313" key="2">
    <source>
        <dbReference type="Proteomes" id="UP000606974"/>
    </source>
</evidence>
<keyword evidence="2" id="KW-1185">Reference proteome</keyword>
<dbReference type="Proteomes" id="UP000606974">
    <property type="component" value="Unassembled WGS sequence"/>
</dbReference>
<sequence length="213" mass="23824">MSQDVPPTFEELQECVQDVITYLKRLDAPNIGQTRILVIGGVALCKYLRNRTTKDADFWINLKNAPKSVKERLVAIPNSPFIQQADFFRYIHPQSGKRIQVDFVADWMAPHLENKAVPLGSLSSGTIPWLNETDLLVCKIDACGERAETDKRVQDAGDAIALTRDLTRGGHNLHLSNVQTGIVINGLDDLVRYSGQEKAWWEQKLGLRSSATP</sequence>
<name>A0A8H7AWM0_9EURO</name>
<protein>
    <submittedName>
        <fullName evidence="1">Uncharacterized protein</fullName>
    </submittedName>
</protein>
<gene>
    <name evidence="1" type="ORF">GJ744_001400</name>
</gene>